<name>A0ABM5N648_EMTOG</name>
<dbReference type="PANTHER" id="PTHR34853:SF1">
    <property type="entry name" value="LIPASE 5"/>
    <property type="match status" value="1"/>
</dbReference>
<dbReference type="RefSeq" id="WP_015030499.1">
    <property type="nucleotide sequence ID" value="NC_018748.1"/>
</dbReference>
<dbReference type="InterPro" id="IPR005152">
    <property type="entry name" value="Lipase_secreted"/>
</dbReference>
<proteinExistence type="predicted"/>
<protein>
    <submittedName>
        <fullName evidence="1">Phospholipase/Carboxylesterase</fullName>
    </submittedName>
</protein>
<dbReference type="Gene3D" id="3.40.50.1820">
    <property type="entry name" value="alpha/beta hydrolase"/>
    <property type="match status" value="1"/>
</dbReference>
<keyword evidence="2" id="KW-1185">Reference proteome</keyword>
<dbReference type="InterPro" id="IPR029058">
    <property type="entry name" value="AB_hydrolase_fold"/>
</dbReference>
<dbReference type="PIRSF" id="PIRSF029171">
    <property type="entry name" value="Esterase_LipA"/>
    <property type="match status" value="1"/>
</dbReference>
<dbReference type="Gene3D" id="1.10.260.160">
    <property type="match status" value="1"/>
</dbReference>
<dbReference type="Pfam" id="PF03583">
    <property type="entry name" value="LIP"/>
    <property type="match status" value="1"/>
</dbReference>
<evidence type="ECO:0000313" key="2">
    <source>
        <dbReference type="Proteomes" id="UP000002875"/>
    </source>
</evidence>
<dbReference type="EMBL" id="CP002961">
    <property type="protein sequence ID" value="AFK04810.1"/>
    <property type="molecule type" value="Genomic_DNA"/>
</dbReference>
<evidence type="ECO:0000313" key="1">
    <source>
        <dbReference type="EMBL" id="AFK04810.1"/>
    </source>
</evidence>
<sequence length="396" mass="43259">MKARFFKYFVISLTLVFITWSCEKTTKVDPQPQTLVSSTLVKELSKEQLIAALGSSLGAQASLFIRSGVKQYKIVYKTKNTDGTEIQASGALIVPSGTTSSDALPLVSYQHGTIFDDKQAPSYFTTDGEGTIASVLATLGYIVSAPDYIGYGASNNLPHTYEHREGLANASLDMLRAAKEVITNEKFNWNKNLYIAGYSEGGFASLSLQKKIEEETGTEFNLKASSCGAGAYNKTLSFKTLVSTPSSGNPQHNASYIWVLLTYDRIYKLNRPMTDYFAAPYAAQIQKEQQNARISGSLTTLLSDAVKKGISNGTDTALLNAVKDNDVFDWNPKTPTQLYHGTADTYVPFFNSQTAYDAMKKRGANNVELIPVQGGDHASSIQTYLLGTLSFFSNIK</sequence>
<dbReference type="Proteomes" id="UP000002875">
    <property type="component" value="Chromosome"/>
</dbReference>
<organism evidence="1 2">
    <name type="scientific">Emticicia oligotrophica (strain DSM 17448 / CIP 109782 / MTCC 6937 / GPTSA100-15)</name>
    <dbReference type="NCBI Taxonomy" id="929562"/>
    <lineage>
        <taxon>Bacteria</taxon>
        <taxon>Pseudomonadati</taxon>
        <taxon>Bacteroidota</taxon>
        <taxon>Cytophagia</taxon>
        <taxon>Cytophagales</taxon>
        <taxon>Leadbetterellaceae</taxon>
        <taxon>Emticicia</taxon>
    </lineage>
</organism>
<gene>
    <name evidence="1" type="ordered locus">Emtol_3684</name>
</gene>
<dbReference type="PANTHER" id="PTHR34853">
    <property type="match status" value="1"/>
</dbReference>
<accession>A0ABM5N648</accession>
<reference evidence="1 2" key="1">
    <citation type="submission" date="2011-07" db="EMBL/GenBank/DDBJ databases">
        <title>The complete genome of chromosome of Emticicia oligotrophica DSM 17448.</title>
        <authorList>
            <consortium name="US DOE Joint Genome Institute (JGI-PGF)"/>
            <person name="Lucas S."/>
            <person name="Han J."/>
            <person name="Lapidus A."/>
            <person name="Bruce D."/>
            <person name="Goodwin L."/>
            <person name="Pitluck S."/>
            <person name="Peters L."/>
            <person name="Kyrpides N."/>
            <person name="Mavromatis K."/>
            <person name="Ivanova N."/>
            <person name="Ovchinnikova G."/>
            <person name="Teshima H."/>
            <person name="Detter J.C."/>
            <person name="Tapia R."/>
            <person name="Han C."/>
            <person name="Land M."/>
            <person name="Hauser L."/>
            <person name="Markowitz V."/>
            <person name="Cheng J.-F."/>
            <person name="Hugenholtz P."/>
            <person name="Woyke T."/>
            <person name="Wu D."/>
            <person name="Tindall B."/>
            <person name="Pomrenke H."/>
            <person name="Brambilla E."/>
            <person name="Klenk H.-P."/>
            <person name="Eisen J.A."/>
        </authorList>
    </citation>
    <scope>NUCLEOTIDE SEQUENCE [LARGE SCALE GENOMIC DNA]</scope>
    <source>
        <strain evidence="1 2">DSM 17448</strain>
    </source>
</reference>
<dbReference type="SUPFAM" id="SSF53474">
    <property type="entry name" value="alpha/beta-Hydrolases"/>
    <property type="match status" value="1"/>
</dbReference>